<reference evidence="5 6" key="1">
    <citation type="submission" date="2021-02" db="EMBL/GenBank/DDBJ databases">
        <title>Plant Genome Project.</title>
        <authorList>
            <person name="Zhang R.-G."/>
        </authorList>
    </citation>
    <scope>NUCLEOTIDE SEQUENCE [LARGE SCALE GENOMIC DNA]</scope>
    <source>
        <tissue evidence="5">Leaves</tissue>
    </source>
</reference>
<feature type="region of interest" description="Leucine repeat II (LRII)" evidence="3">
    <location>
        <begin position="467"/>
        <end position="499"/>
    </location>
</feature>
<feature type="region of interest" description="Disordered" evidence="4">
    <location>
        <begin position="212"/>
        <end position="251"/>
    </location>
</feature>
<feature type="region of interest" description="Disordered" evidence="4">
    <location>
        <begin position="42"/>
        <end position="80"/>
    </location>
</feature>
<dbReference type="Proteomes" id="UP000827721">
    <property type="component" value="Unassembled WGS sequence"/>
</dbReference>
<comment type="caution">
    <text evidence="5">The sequence shown here is derived from an EMBL/GenBank/DDBJ whole genome shotgun (WGS) entry which is preliminary data.</text>
</comment>
<organism evidence="5 6">
    <name type="scientific">Xanthoceras sorbifolium</name>
    <dbReference type="NCBI Taxonomy" id="99658"/>
    <lineage>
        <taxon>Eukaryota</taxon>
        <taxon>Viridiplantae</taxon>
        <taxon>Streptophyta</taxon>
        <taxon>Embryophyta</taxon>
        <taxon>Tracheophyta</taxon>
        <taxon>Spermatophyta</taxon>
        <taxon>Magnoliopsida</taxon>
        <taxon>eudicotyledons</taxon>
        <taxon>Gunneridae</taxon>
        <taxon>Pentapetalae</taxon>
        <taxon>rosids</taxon>
        <taxon>malvids</taxon>
        <taxon>Sapindales</taxon>
        <taxon>Sapindaceae</taxon>
        <taxon>Xanthoceroideae</taxon>
        <taxon>Xanthoceras</taxon>
    </lineage>
</organism>
<evidence type="ECO:0000313" key="5">
    <source>
        <dbReference type="EMBL" id="KAH7550016.1"/>
    </source>
</evidence>
<dbReference type="InterPro" id="IPR005202">
    <property type="entry name" value="TF_GRAS"/>
</dbReference>
<evidence type="ECO:0000256" key="1">
    <source>
        <dbReference type="ARBA" id="ARBA00023015"/>
    </source>
</evidence>
<feature type="region of interest" description="VHIID" evidence="3">
    <location>
        <begin position="386"/>
        <end position="451"/>
    </location>
</feature>
<gene>
    <name evidence="5" type="ORF">JRO89_XS13G0120300</name>
</gene>
<protein>
    <submittedName>
        <fullName evidence="5">Uncharacterized protein</fullName>
    </submittedName>
</protein>
<feature type="compositionally biased region" description="Basic and acidic residues" evidence="4">
    <location>
        <begin position="229"/>
        <end position="241"/>
    </location>
</feature>
<evidence type="ECO:0000256" key="4">
    <source>
        <dbReference type="SAM" id="MobiDB-lite"/>
    </source>
</evidence>
<name>A0ABQ8H7Z2_9ROSI</name>
<sequence length="685" mass="77802">MDTLLEGFTGSMNGFKFDHGSVSSCSNRNHVRGFKLNHDLRDPRPPFLQINPNPPIDSPTDSFQFSSTSSEGDSPESSDITNDVLKFINEMLMEEDLEGKTCMLQDCLALQAEEKSFYDVLGQKYPPSSNHVLPCLKQNIDNPFENFTQSNSFDSSESYNTAKYLVDSPESDFLIPNLYSEFFNESSRGLGENSSSVSNEVSLILGPKSSEKDGWYRSSNGSRGRKNHQREDSDYLEEGRSNKHSAISLAEPEESKMFDEVLLCKSEDDETESCSHREGSQSVSSRKLKSSNGGRTSTKRKGKKREVVDLWSLLTQCAQAVASCDQRTANELLKQIRLHSSAFGDGTQRLAHYFAEGLEARLIGTQTPIYTHVSSRASAADILKAFKVSVFACPFHFVAFLMANQKILKLAEKATRLHIIDFGICYGFQWPSFIQHLSKRPNGPPTLRITGVELPQRGFRPAERVEETGRRLKGYCKRFNVPFEYHAIAQKWETIKLEDFKIDRDEVIVVNCSNRMKNLPDDTVLASNSPRDTVLNLIKRIHPDIFIHGVSNGTHSAPFFLTRFREALFYFSAFFDMFEATVAREDDGRMLFEREIFGNDAMNAIACEGTERVERPETYKQWRVRSLRAGFRQLPLDQEDLKKAKSKVKSLYHQDFVIGEDGHWMLQGWKGKILQALSFWKPVQD</sequence>
<feature type="compositionally biased region" description="Low complexity" evidence="4">
    <location>
        <begin position="280"/>
        <end position="296"/>
    </location>
</feature>
<comment type="similarity">
    <text evidence="3">Belongs to the GRAS family.</text>
</comment>
<comment type="caution">
    <text evidence="3">Lacks conserved residue(s) required for the propagation of feature annotation.</text>
</comment>
<feature type="region of interest" description="SAW" evidence="3">
    <location>
        <begin position="606"/>
        <end position="681"/>
    </location>
</feature>
<keyword evidence="6" id="KW-1185">Reference proteome</keyword>
<proteinExistence type="inferred from homology"/>
<dbReference type="EMBL" id="JAFEMO010000013">
    <property type="protein sequence ID" value="KAH7550016.1"/>
    <property type="molecule type" value="Genomic_DNA"/>
</dbReference>
<keyword evidence="2" id="KW-0804">Transcription</keyword>
<accession>A0ABQ8H7Z2</accession>
<dbReference type="PANTHER" id="PTHR31636">
    <property type="entry name" value="OSJNBA0084A10.13 PROTEIN-RELATED"/>
    <property type="match status" value="1"/>
</dbReference>
<keyword evidence="1" id="KW-0805">Transcription regulation</keyword>
<feature type="short sequence motif" description="VHIID" evidence="3">
    <location>
        <begin position="417"/>
        <end position="421"/>
    </location>
</feature>
<dbReference type="Pfam" id="PF03514">
    <property type="entry name" value="GRAS"/>
    <property type="match status" value="1"/>
</dbReference>
<evidence type="ECO:0000256" key="2">
    <source>
        <dbReference type="ARBA" id="ARBA00023163"/>
    </source>
</evidence>
<evidence type="ECO:0000313" key="6">
    <source>
        <dbReference type="Proteomes" id="UP000827721"/>
    </source>
</evidence>
<evidence type="ECO:0000256" key="3">
    <source>
        <dbReference type="PROSITE-ProRule" id="PRU01191"/>
    </source>
</evidence>
<dbReference type="PROSITE" id="PS50985">
    <property type="entry name" value="GRAS"/>
    <property type="match status" value="1"/>
</dbReference>
<feature type="compositionally biased region" description="Low complexity" evidence="4">
    <location>
        <begin position="66"/>
        <end position="79"/>
    </location>
</feature>
<feature type="region of interest" description="Disordered" evidence="4">
    <location>
        <begin position="269"/>
        <end position="303"/>
    </location>
</feature>